<feature type="transmembrane region" description="Helical" evidence="7">
    <location>
        <begin position="69"/>
        <end position="92"/>
    </location>
</feature>
<protein>
    <recommendedName>
        <fullName evidence="7">Sec-independent protein translocase protein TatC</fullName>
    </recommendedName>
</protein>
<evidence type="ECO:0000256" key="4">
    <source>
        <dbReference type="ARBA" id="ARBA00022989"/>
    </source>
</evidence>
<comment type="subunit">
    <text evidence="7">The Tat system comprises two distinct complexes: a TatABC complex, containing multiple copies of TatA, TatB and TatC subunits, and a separate TatA complex, containing only TatA subunits. Substrates initially bind to the TatABC complex, which probably triggers association of the separate TatA complex to form the active translocon.</text>
</comment>
<sequence length="250" mass="27285">MSLGEHLVELRKRLFIAAIAITVLSIGSWFLVPFVLDALRAPLLQAGELAHRTSSLNYDGLTQAFDVKIQLAVTLGLVLSSPVWLYQVWAFIVPGLKRREKRYAIGFLGSAIPLFLLGCAAGWFIMPHMVQLLTSFAPAPDTSIVNAKDYVDFITKLVIAVGVGFVLPVFLVLLNFIGILDAKAILKGWRIAVIVITLFTALVTPSADVVSMFVLAIPMVGLYFAAAFVAWLHDRSVARRQAAFSSEIAV</sequence>
<keyword evidence="9" id="KW-1185">Reference proteome</keyword>
<proteinExistence type="inferred from homology"/>
<evidence type="ECO:0000256" key="5">
    <source>
        <dbReference type="ARBA" id="ARBA00023010"/>
    </source>
</evidence>
<keyword evidence="6 7" id="KW-0472">Membrane</keyword>
<organism evidence="8 9">
    <name type="scientific">Galbitalea soli</name>
    <dbReference type="NCBI Taxonomy" id="1268042"/>
    <lineage>
        <taxon>Bacteria</taxon>
        <taxon>Bacillati</taxon>
        <taxon>Actinomycetota</taxon>
        <taxon>Actinomycetes</taxon>
        <taxon>Micrococcales</taxon>
        <taxon>Microbacteriaceae</taxon>
        <taxon>Galbitalea</taxon>
    </lineage>
</organism>
<comment type="caution">
    <text evidence="8">The sequence shown here is derived from an EMBL/GenBank/DDBJ whole genome shotgun (WGS) entry which is preliminary data.</text>
</comment>
<evidence type="ECO:0000256" key="2">
    <source>
        <dbReference type="ARBA" id="ARBA00022692"/>
    </source>
</evidence>
<keyword evidence="3 7" id="KW-0653">Protein transport</keyword>
<evidence type="ECO:0000256" key="6">
    <source>
        <dbReference type="ARBA" id="ARBA00023136"/>
    </source>
</evidence>
<evidence type="ECO:0000313" key="9">
    <source>
        <dbReference type="Proteomes" id="UP000479756"/>
    </source>
</evidence>
<comment type="function">
    <text evidence="7">Part of the twin-arginine translocation (Tat) system that transports large folded proteins containing a characteristic twin-arginine motif in their signal peptide across membranes. Together with TatB, TatC is part of a receptor directly interacting with Tat signal peptides.</text>
</comment>
<accession>A0A7C9PL70</accession>
<comment type="similarity">
    <text evidence="7">Belongs to the TatC family.</text>
</comment>
<evidence type="ECO:0000256" key="7">
    <source>
        <dbReference type="HAMAP-Rule" id="MF_00902"/>
    </source>
</evidence>
<dbReference type="Pfam" id="PF00902">
    <property type="entry name" value="TatC"/>
    <property type="match status" value="1"/>
</dbReference>
<keyword evidence="7" id="KW-0813">Transport</keyword>
<name>A0A7C9PL70_9MICO</name>
<dbReference type="GO" id="GO:0033281">
    <property type="term" value="C:TAT protein transport complex"/>
    <property type="evidence" value="ECO:0007669"/>
    <property type="project" value="UniProtKB-UniRule"/>
</dbReference>
<evidence type="ECO:0000313" key="8">
    <source>
        <dbReference type="EMBL" id="NEM90052.1"/>
    </source>
</evidence>
<dbReference type="GO" id="GO:0043953">
    <property type="term" value="P:protein transport by the Tat complex"/>
    <property type="evidence" value="ECO:0007669"/>
    <property type="project" value="UniProtKB-UniRule"/>
</dbReference>
<feature type="transmembrane region" description="Helical" evidence="7">
    <location>
        <begin position="189"/>
        <end position="207"/>
    </location>
</feature>
<feature type="transmembrane region" description="Helical" evidence="7">
    <location>
        <begin position="104"/>
        <end position="126"/>
    </location>
</feature>
<dbReference type="PRINTS" id="PR01840">
    <property type="entry name" value="TATCFAMILY"/>
</dbReference>
<keyword evidence="5 7" id="KW-0811">Translocation</keyword>
<dbReference type="AlphaFoldDB" id="A0A7C9PL70"/>
<dbReference type="NCBIfam" id="TIGR00945">
    <property type="entry name" value="tatC"/>
    <property type="match status" value="1"/>
</dbReference>
<keyword evidence="4 7" id="KW-1133">Transmembrane helix</keyword>
<dbReference type="HAMAP" id="MF_00902">
    <property type="entry name" value="TatC"/>
    <property type="match status" value="1"/>
</dbReference>
<dbReference type="GO" id="GO:0065002">
    <property type="term" value="P:intracellular protein transmembrane transport"/>
    <property type="evidence" value="ECO:0007669"/>
    <property type="project" value="TreeGrafter"/>
</dbReference>
<feature type="transmembrane region" description="Helical" evidence="7">
    <location>
        <begin position="14"/>
        <end position="36"/>
    </location>
</feature>
<dbReference type="Proteomes" id="UP000479756">
    <property type="component" value="Unassembled WGS sequence"/>
</dbReference>
<evidence type="ECO:0000256" key="1">
    <source>
        <dbReference type="ARBA" id="ARBA00004141"/>
    </source>
</evidence>
<reference evidence="8 9" key="1">
    <citation type="journal article" date="2014" name="Int. J. Syst. Evol. Microbiol.">
        <title>Description of Galbitalea soli gen. nov., sp. nov., and Frondihabitans sucicola sp. nov.</title>
        <authorList>
            <person name="Kim S.J."/>
            <person name="Lim J.M."/>
            <person name="Ahn J.H."/>
            <person name="Weon H.Y."/>
            <person name="Hamada M."/>
            <person name="Suzuki K."/>
            <person name="Ahn T.Y."/>
            <person name="Kwon S.W."/>
        </authorList>
    </citation>
    <scope>NUCLEOTIDE SEQUENCE [LARGE SCALE GENOMIC DNA]</scope>
    <source>
        <strain evidence="8 9">NBRC 108727</strain>
    </source>
</reference>
<dbReference type="PANTHER" id="PTHR30371">
    <property type="entry name" value="SEC-INDEPENDENT PROTEIN TRANSLOCASE PROTEIN TATC"/>
    <property type="match status" value="1"/>
</dbReference>
<feature type="transmembrane region" description="Helical" evidence="7">
    <location>
        <begin position="213"/>
        <end position="232"/>
    </location>
</feature>
<comment type="subcellular location">
    <subcellularLocation>
        <location evidence="7">Cell membrane</location>
        <topology evidence="7">Multi-pass membrane protein</topology>
    </subcellularLocation>
    <subcellularLocation>
        <location evidence="1">Membrane</location>
        <topology evidence="1">Multi-pass membrane protein</topology>
    </subcellularLocation>
</comment>
<evidence type="ECO:0000256" key="3">
    <source>
        <dbReference type="ARBA" id="ARBA00022927"/>
    </source>
</evidence>
<dbReference type="InterPro" id="IPR002033">
    <property type="entry name" value="TatC"/>
</dbReference>
<dbReference type="PANTHER" id="PTHR30371:SF0">
    <property type="entry name" value="SEC-INDEPENDENT PROTEIN TRANSLOCASE PROTEIN TATC, CHLOROPLASTIC-RELATED"/>
    <property type="match status" value="1"/>
</dbReference>
<keyword evidence="2 7" id="KW-0812">Transmembrane</keyword>
<keyword evidence="7" id="KW-1003">Cell membrane</keyword>
<gene>
    <name evidence="7 8" type="primary">tatC</name>
    <name evidence="8" type="ORF">G3T37_01620</name>
</gene>
<feature type="transmembrane region" description="Helical" evidence="7">
    <location>
        <begin position="157"/>
        <end position="177"/>
    </location>
</feature>
<dbReference type="EMBL" id="JAAGWZ010000001">
    <property type="protein sequence ID" value="NEM90052.1"/>
    <property type="molecule type" value="Genomic_DNA"/>
</dbReference>
<dbReference type="GO" id="GO:0009977">
    <property type="term" value="F:proton motive force dependent protein transmembrane transporter activity"/>
    <property type="evidence" value="ECO:0007669"/>
    <property type="project" value="TreeGrafter"/>
</dbReference>